<reference evidence="1 2" key="1">
    <citation type="submission" date="2015-01" db="EMBL/GenBank/DDBJ databases">
        <title>Lactococcus lactis subsp.lactis JCM 5805 whole genome shotgun sequence.</title>
        <authorList>
            <person name="Fujii T."/>
            <person name="Tomita Y."/>
            <person name="Ikushima S."/>
            <person name="Fujiwara D."/>
        </authorList>
    </citation>
    <scope>NUCLEOTIDE SEQUENCE [LARGE SCALE GENOMIC DNA]</scope>
    <source>
        <strain evidence="1 2">JCM 5805</strain>
    </source>
</reference>
<comment type="caution">
    <text evidence="1">The sequence shown here is derived from an EMBL/GenBank/DDBJ whole genome shotgun (WGS) entry which is preliminary data.</text>
</comment>
<gene>
    <name evidence="1" type="ORF">JCM5805K_2887</name>
</gene>
<accession>A0A0B8QXF4</accession>
<dbReference type="Proteomes" id="UP000031847">
    <property type="component" value="Unassembled WGS sequence"/>
</dbReference>
<name>A0A0B8QXF4_LACLL</name>
<proteinExistence type="predicted"/>
<dbReference type="EMBL" id="BBSI01000041">
    <property type="protein sequence ID" value="GAM81762.1"/>
    <property type="molecule type" value="Genomic_DNA"/>
</dbReference>
<protein>
    <submittedName>
        <fullName evidence="1">Uncharacterized protein</fullName>
    </submittedName>
</protein>
<dbReference type="AlphaFoldDB" id="A0A0B8QXF4"/>
<evidence type="ECO:0000313" key="1">
    <source>
        <dbReference type="EMBL" id="GAM81762.1"/>
    </source>
</evidence>
<sequence length="35" mass="4103">MHIHHGNITSFRNFVESLSTPLYFTIKKDNKKIGK</sequence>
<organism evidence="1 2">
    <name type="scientific">Lactococcus lactis subsp. lactis</name>
    <name type="common">Streptococcus lactis</name>
    <dbReference type="NCBI Taxonomy" id="1360"/>
    <lineage>
        <taxon>Bacteria</taxon>
        <taxon>Bacillati</taxon>
        <taxon>Bacillota</taxon>
        <taxon>Bacilli</taxon>
        <taxon>Lactobacillales</taxon>
        <taxon>Streptococcaceae</taxon>
        <taxon>Lactococcus</taxon>
    </lineage>
</organism>
<evidence type="ECO:0000313" key="2">
    <source>
        <dbReference type="Proteomes" id="UP000031847"/>
    </source>
</evidence>